<evidence type="ECO:0000313" key="2">
    <source>
        <dbReference type="EMBL" id="TDV52097.1"/>
    </source>
</evidence>
<dbReference type="InterPro" id="IPR032466">
    <property type="entry name" value="Metal_Hydrolase"/>
</dbReference>
<gene>
    <name evidence="2" type="ORF">CLV71_105228</name>
</gene>
<evidence type="ECO:0000259" key="1">
    <source>
        <dbReference type="Pfam" id="PF01979"/>
    </source>
</evidence>
<dbReference type="EMBL" id="SOCP01000005">
    <property type="protein sequence ID" value="TDV52097.1"/>
    <property type="molecule type" value="Genomic_DNA"/>
</dbReference>
<dbReference type="InterPro" id="IPR051781">
    <property type="entry name" value="Metallo-dep_Hydrolase"/>
</dbReference>
<dbReference type="SUPFAM" id="SSF51556">
    <property type="entry name" value="Metallo-dependent hydrolases"/>
    <property type="match status" value="1"/>
</dbReference>
<dbReference type="RefSeq" id="WP_133903503.1">
    <property type="nucleotide sequence ID" value="NZ_SOCP01000005.1"/>
</dbReference>
<dbReference type="Gene3D" id="2.30.40.10">
    <property type="entry name" value="Urease, subunit C, domain 1"/>
    <property type="match status" value="1"/>
</dbReference>
<dbReference type="AlphaFoldDB" id="A0A4R7VS96"/>
<dbReference type="GO" id="GO:0016810">
    <property type="term" value="F:hydrolase activity, acting on carbon-nitrogen (but not peptide) bonds"/>
    <property type="evidence" value="ECO:0007669"/>
    <property type="project" value="InterPro"/>
</dbReference>
<dbReference type="SUPFAM" id="SSF51338">
    <property type="entry name" value="Composite domain of metallo-dependent hydrolases"/>
    <property type="match status" value="1"/>
</dbReference>
<evidence type="ECO:0000313" key="3">
    <source>
        <dbReference type="Proteomes" id="UP000294927"/>
    </source>
</evidence>
<protein>
    <submittedName>
        <fullName evidence="2">Imidazolonepropionase-like amidohydrolase</fullName>
    </submittedName>
</protein>
<dbReference type="PANTHER" id="PTHR43135">
    <property type="entry name" value="ALPHA-D-RIBOSE 1-METHYLPHOSPHONATE 5-TRIPHOSPHATE DIPHOSPHATASE"/>
    <property type="match status" value="1"/>
</dbReference>
<sequence length="386" mass="39711">MSLTLLRAARVFDGTRVIANPTVVIDGGRVVATGVELPDAEVVELGDVTLLPGMIDVHVHLAFDGGPDPVAALVARTPDEVHDSMVDAARRTLRRGVTTVRDLGDLNFSSLELRGRPDLPTIVAAGPPVTTEGGHCHFLGGATTGTEASVRAAVRRRVERGCDVVKIMASGGTLTAGSAQHEPQFGVAELRAAVDEAHRHGLPVVAHAHASAGIANALAAGVDGLEHVSFWSADGVDDRPDLLELITERRAAVGASIGMAPPSPSSGVRPPPEVVARVPRIMAAYRRLIEAGAVVVAGTDAGIGPPKRHPSLPNAVPQLVGLGMTPLEALRAVTSVAAEVCGLAGRKGRLAPGYDADLVAVAGDPVTDPAAVHDVRAVYLGGRLVE</sequence>
<dbReference type="Gene3D" id="3.20.20.140">
    <property type="entry name" value="Metal-dependent hydrolases"/>
    <property type="match status" value="1"/>
</dbReference>
<dbReference type="Proteomes" id="UP000294927">
    <property type="component" value="Unassembled WGS sequence"/>
</dbReference>
<reference evidence="2 3" key="1">
    <citation type="submission" date="2019-03" db="EMBL/GenBank/DDBJ databases">
        <title>Genomic Encyclopedia of Archaeal and Bacterial Type Strains, Phase II (KMG-II): from individual species to whole genera.</title>
        <authorList>
            <person name="Goeker M."/>
        </authorList>
    </citation>
    <scope>NUCLEOTIDE SEQUENCE [LARGE SCALE GENOMIC DNA]</scope>
    <source>
        <strain evidence="2 3">DSM 45499</strain>
    </source>
</reference>
<keyword evidence="3" id="KW-1185">Reference proteome</keyword>
<dbReference type="PANTHER" id="PTHR43135:SF3">
    <property type="entry name" value="ALPHA-D-RIBOSE 1-METHYLPHOSPHONATE 5-TRIPHOSPHATE DIPHOSPHATASE"/>
    <property type="match status" value="1"/>
</dbReference>
<dbReference type="InterPro" id="IPR011059">
    <property type="entry name" value="Metal-dep_hydrolase_composite"/>
</dbReference>
<accession>A0A4R7VS96</accession>
<name>A0A4R7VS96_9PSEU</name>
<organism evidence="2 3">
    <name type="scientific">Actinophytocola oryzae</name>
    <dbReference type="NCBI Taxonomy" id="502181"/>
    <lineage>
        <taxon>Bacteria</taxon>
        <taxon>Bacillati</taxon>
        <taxon>Actinomycetota</taxon>
        <taxon>Actinomycetes</taxon>
        <taxon>Pseudonocardiales</taxon>
        <taxon>Pseudonocardiaceae</taxon>
    </lineage>
</organism>
<dbReference type="InterPro" id="IPR006680">
    <property type="entry name" value="Amidohydro-rel"/>
</dbReference>
<keyword evidence="2" id="KW-0378">Hydrolase</keyword>
<dbReference type="Pfam" id="PF01979">
    <property type="entry name" value="Amidohydro_1"/>
    <property type="match status" value="1"/>
</dbReference>
<feature type="domain" description="Amidohydrolase-related" evidence="1">
    <location>
        <begin position="49"/>
        <end position="385"/>
    </location>
</feature>
<comment type="caution">
    <text evidence="2">The sequence shown here is derived from an EMBL/GenBank/DDBJ whole genome shotgun (WGS) entry which is preliminary data.</text>
</comment>
<proteinExistence type="predicted"/>
<dbReference type="OrthoDB" id="3514520at2"/>